<gene>
    <name evidence="1" type="ORF">BJY26_000407</name>
</gene>
<accession>A0A7Z0CZ92</accession>
<reference evidence="1 2" key="1">
    <citation type="submission" date="2020-07" db="EMBL/GenBank/DDBJ databases">
        <title>Sequencing the genomes of 1000 actinobacteria strains.</title>
        <authorList>
            <person name="Klenk H.-P."/>
        </authorList>
    </citation>
    <scope>NUCLEOTIDE SEQUENCE [LARGE SCALE GENOMIC DNA]</scope>
    <source>
        <strain evidence="1 2">DSM 26341</strain>
    </source>
</reference>
<sequence length="31" mass="3594">MGYLGDDQKALVTFILKRLREKVDVERLVTS</sequence>
<comment type="caution">
    <text evidence="1">The sequence shown here is derived from an EMBL/GenBank/DDBJ whole genome shotgun (WGS) entry which is preliminary data.</text>
</comment>
<evidence type="ECO:0000313" key="2">
    <source>
        <dbReference type="Proteomes" id="UP000539111"/>
    </source>
</evidence>
<organism evidence="1 2">
    <name type="scientific">Spelaeicoccus albus</name>
    <dbReference type="NCBI Taxonomy" id="1280376"/>
    <lineage>
        <taxon>Bacteria</taxon>
        <taxon>Bacillati</taxon>
        <taxon>Actinomycetota</taxon>
        <taxon>Actinomycetes</taxon>
        <taxon>Micrococcales</taxon>
        <taxon>Brevibacteriaceae</taxon>
        <taxon>Spelaeicoccus</taxon>
    </lineage>
</organism>
<dbReference type="AlphaFoldDB" id="A0A7Z0CZ92"/>
<name>A0A7Z0CZ92_9MICO</name>
<evidence type="ECO:0000313" key="1">
    <source>
        <dbReference type="EMBL" id="NYI66101.1"/>
    </source>
</evidence>
<dbReference type="EMBL" id="JACBZP010000001">
    <property type="protein sequence ID" value="NYI66101.1"/>
    <property type="molecule type" value="Genomic_DNA"/>
</dbReference>
<protein>
    <submittedName>
        <fullName evidence="1">Uncharacterized protein</fullName>
    </submittedName>
</protein>
<proteinExistence type="predicted"/>
<keyword evidence="2" id="KW-1185">Reference proteome</keyword>
<dbReference type="Proteomes" id="UP000539111">
    <property type="component" value="Unassembled WGS sequence"/>
</dbReference>